<comment type="caution">
    <text evidence="2">The sequence shown here is derived from an EMBL/GenBank/DDBJ whole genome shotgun (WGS) entry which is preliminary data.</text>
</comment>
<gene>
    <name evidence="2" type="ORF">WA026_013167</name>
</gene>
<dbReference type="EMBL" id="JARQZJ010000066">
    <property type="protein sequence ID" value="KAK9880841.1"/>
    <property type="molecule type" value="Genomic_DNA"/>
</dbReference>
<dbReference type="AlphaFoldDB" id="A0AAW1UB35"/>
<feature type="region of interest" description="Disordered" evidence="1">
    <location>
        <begin position="22"/>
        <end position="55"/>
    </location>
</feature>
<proteinExistence type="predicted"/>
<keyword evidence="3" id="KW-1185">Reference proteome</keyword>
<evidence type="ECO:0000313" key="3">
    <source>
        <dbReference type="Proteomes" id="UP001431783"/>
    </source>
</evidence>
<name>A0AAW1UB35_9CUCU</name>
<sequence>MFDDNRLLSSFRSVVQQRSPEIRRFPPFRADSNGRSDKNYSNENKTSRHYTRPKQEFSEQWKIIIGIKQSLIARMKKYKEVDRLHAV</sequence>
<evidence type="ECO:0000256" key="1">
    <source>
        <dbReference type="SAM" id="MobiDB-lite"/>
    </source>
</evidence>
<protein>
    <submittedName>
        <fullName evidence="2">Uncharacterized protein</fullName>
    </submittedName>
</protein>
<evidence type="ECO:0000313" key="2">
    <source>
        <dbReference type="EMBL" id="KAK9880841.1"/>
    </source>
</evidence>
<organism evidence="2 3">
    <name type="scientific">Henosepilachna vigintioctopunctata</name>
    <dbReference type="NCBI Taxonomy" id="420089"/>
    <lineage>
        <taxon>Eukaryota</taxon>
        <taxon>Metazoa</taxon>
        <taxon>Ecdysozoa</taxon>
        <taxon>Arthropoda</taxon>
        <taxon>Hexapoda</taxon>
        <taxon>Insecta</taxon>
        <taxon>Pterygota</taxon>
        <taxon>Neoptera</taxon>
        <taxon>Endopterygota</taxon>
        <taxon>Coleoptera</taxon>
        <taxon>Polyphaga</taxon>
        <taxon>Cucujiformia</taxon>
        <taxon>Coccinelloidea</taxon>
        <taxon>Coccinellidae</taxon>
        <taxon>Epilachninae</taxon>
        <taxon>Epilachnini</taxon>
        <taxon>Henosepilachna</taxon>
    </lineage>
</organism>
<accession>A0AAW1UB35</accession>
<dbReference type="Proteomes" id="UP001431783">
    <property type="component" value="Unassembled WGS sequence"/>
</dbReference>
<reference evidence="2 3" key="1">
    <citation type="submission" date="2023-03" db="EMBL/GenBank/DDBJ databases">
        <title>Genome insight into feeding habits of ladybird beetles.</title>
        <authorList>
            <person name="Li H.-S."/>
            <person name="Huang Y.-H."/>
            <person name="Pang H."/>
        </authorList>
    </citation>
    <scope>NUCLEOTIDE SEQUENCE [LARGE SCALE GENOMIC DNA]</scope>
    <source>
        <strain evidence="2">SYSU_2023b</strain>
        <tissue evidence="2">Whole body</tissue>
    </source>
</reference>